<proteinExistence type="predicted"/>
<gene>
    <name evidence="1" type="ORF">H8S59_15450</name>
</gene>
<keyword evidence="2" id="KW-1185">Reference proteome</keyword>
<dbReference type="Pfam" id="PF19619">
    <property type="entry name" value="DUF6124"/>
    <property type="match status" value="1"/>
</dbReference>
<dbReference type="EMBL" id="JACONW010000071">
    <property type="protein sequence ID" value="MBC3951160.1"/>
    <property type="molecule type" value="Genomic_DNA"/>
</dbReference>
<name>A0ABR7B3J5_9PSED</name>
<comment type="caution">
    <text evidence="1">The sequence shown here is derived from an EMBL/GenBank/DDBJ whole genome shotgun (WGS) entry which is preliminary data.</text>
</comment>
<evidence type="ECO:0000313" key="2">
    <source>
        <dbReference type="Proteomes" id="UP000651852"/>
    </source>
</evidence>
<organism evidence="1 2">
    <name type="scientific">Pseudomonas folii</name>
    <dbReference type="NCBI Taxonomy" id="2762593"/>
    <lineage>
        <taxon>Bacteria</taxon>
        <taxon>Pseudomonadati</taxon>
        <taxon>Pseudomonadota</taxon>
        <taxon>Gammaproteobacteria</taxon>
        <taxon>Pseudomonadales</taxon>
        <taxon>Pseudomonadaceae</taxon>
        <taxon>Pseudomonas</taxon>
    </lineage>
</organism>
<dbReference type="Proteomes" id="UP000651852">
    <property type="component" value="Unassembled WGS sequence"/>
</dbReference>
<accession>A0ABR7B3J5</accession>
<protein>
    <submittedName>
        <fullName evidence="1">DUF3077 domain-containing protein</fullName>
    </submittedName>
</protein>
<sequence length="70" mass="7660">MPETTPPIPFLANHALTQEQSLTHASELLRCAMATAYECGDSLTGSKRDLAFSVVHLVEMANAMVERSLR</sequence>
<evidence type="ECO:0000313" key="1">
    <source>
        <dbReference type="EMBL" id="MBC3951160.1"/>
    </source>
</evidence>
<dbReference type="RefSeq" id="WP_187521979.1">
    <property type="nucleotide sequence ID" value="NZ_JACONW010000071.1"/>
</dbReference>
<reference evidence="1 2" key="1">
    <citation type="submission" date="2020-08" db="EMBL/GenBank/DDBJ databases">
        <title>Putative novel bacterial strains isolated from necrotic wheat leaf tissues caused by Xanthomonas translucens.</title>
        <authorList>
            <person name="Tambong J.T."/>
        </authorList>
    </citation>
    <scope>NUCLEOTIDE SEQUENCE [LARGE SCALE GENOMIC DNA]</scope>
    <source>
        <strain evidence="1 2">DOAB 1069</strain>
    </source>
</reference>